<protein>
    <submittedName>
        <fullName evidence="2">Uncharacterized protein</fullName>
    </submittedName>
</protein>
<dbReference type="Proteomes" id="UP000887013">
    <property type="component" value="Unassembled WGS sequence"/>
</dbReference>
<evidence type="ECO:0000313" key="2">
    <source>
        <dbReference type="EMBL" id="GFU19249.1"/>
    </source>
</evidence>
<dbReference type="EMBL" id="BMAW01080372">
    <property type="protein sequence ID" value="GFU19249.1"/>
    <property type="molecule type" value="Genomic_DNA"/>
</dbReference>
<evidence type="ECO:0000313" key="3">
    <source>
        <dbReference type="Proteomes" id="UP000887013"/>
    </source>
</evidence>
<dbReference type="AlphaFoldDB" id="A0A8X6UD48"/>
<feature type="region of interest" description="Disordered" evidence="1">
    <location>
        <begin position="1"/>
        <end position="21"/>
    </location>
</feature>
<accession>A0A8X6UD48</accession>
<name>A0A8X6UD48_NEPPI</name>
<sequence>MEITSDVSSCTPDTPPSRPPNHVVIEQLRHREQPLGTLDTVDVSQQTTVIGSESSETGKLLENFDWLLCFRENVNFFEKKLDVYVIIKVGILFRKYDRRTEINF</sequence>
<proteinExistence type="predicted"/>
<comment type="caution">
    <text evidence="2">The sequence shown here is derived from an EMBL/GenBank/DDBJ whole genome shotgun (WGS) entry which is preliminary data.</text>
</comment>
<keyword evidence="3" id="KW-1185">Reference proteome</keyword>
<feature type="compositionally biased region" description="Polar residues" evidence="1">
    <location>
        <begin position="1"/>
        <end position="12"/>
    </location>
</feature>
<gene>
    <name evidence="2" type="ORF">NPIL_575791</name>
</gene>
<organism evidence="2 3">
    <name type="scientific">Nephila pilipes</name>
    <name type="common">Giant wood spider</name>
    <name type="synonym">Nephila maculata</name>
    <dbReference type="NCBI Taxonomy" id="299642"/>
    <lineage>
        <taxon>Eukaryota</taxon>
        <taxon>Metazoa</taxon>
        <taxon>Ecdysozoa</taxon>
        <taxon>Arthropoda</taxon>
        <taxon>Chelicerata</taxon>
        <taxon>Arachnida</taxon>
        <taxon>Araneae</taxon>
        <taxon>Araneomorphae</taxon>
        <taxon>Entelegynae</taxon>
        <taxon>Araneoidea</taxon>
        <taxon>Nephilidae</taxon>
        <taxon>Nephila</taxon>
    </lineage>
</organism>
<reference evidence="2" key="1">
    <citation type="submission" date="2020-08" db="EMBL/GenBank/DDBJ databases">
        <title>Multicomponent nature underlies the extraordinary mechanical properties of spider dragline silk.</title>
        <authorList>
            <person name="Kono N."/>
            <person name="Nakamura H."/>
            <person name="Mori M."/>
            <person name="Yoshida Y."/>
            <person name="Ohtoshi R."/>
            <person name="Malay A.D."/>
            <person name="Moran D.A.P."/>
            <person name="Tomita M."/>
            <person name="Numata K."/>
            <person name="Arakawa K."/>
        </authorList>
    </citation>
    <scope>NUCLEOTIDE SEQUENCE</scope>
</reference>
<evidence type="ECO:0000256" key="1">
    <source>
        <dbReference type="SAM" id="MobiDB-lite"/>
    </source>
</evidence>